<comment type="caution">
    <text evidence="1">The sequence shown here is derived from an EMBL/GenBank/DDBJ whole genome shotgun (WGS) entry which is preliminary data.</text>
</comment>
<dbReference type="EMBL" id="JAAIYP010000034">
    <property type="protein sequence ID" value="NFV80004.1"/>
    <property type="molecule type" value="Genomic_DNA"/>
</dbReference>
<protein>
    <submittedName>
        <fullName evidence="1">Uncharacterized protein</fullName>
    </submittedName>
</protein>
<name>A0A7C9QTA6_9PROT</name>
<sequence length="155" mass="15470">MFSLTRDLAAEIAAVYAAAHASATAGGTGDNTEVTGVTIDLQGLGNRFGSVAFVFAATATLAATKTLTVAAEIETGDASDMSDAADLVTSSTVLTLTGATGGSTETGTAKLGVSLEYAKRYIRIKYTPNLSATGTDTAAVQAVAIFGGAERLPVA</sequence>
<evidence type="ECO:0000313" key="2">
    <source>
        <dbReference type="Proteomes" id="UP000480684"/>
    </source>
</evidence>
<accession>A0A7C9QTA6</accession>
<gene>
    <name evidence="1" type="ORF">G4223_07765</name>
</gene>
<reference evidence="1 2" key="1">
    <citation type="submission" date="2020-02" db="EMBL/GenBank/DDBJ databases">
        <authorList>
            <person name="Dziuba M."/>
            <person name="Kuznetsov B."/>
            <person name="Mardanov A."/>
            <person name="Ravin N."/>
            <person name="Grouzdev D."/>
        </authorList>
    </citation>
    <scope>NUCLEOTIDE SEQUENCE [LARGE SCALE GENOMIC DNA]</scope>
    <source>
        <strain evidence="1 2">SpK</strain>
    </source>
</reference>
<dbReference type="RefSeq" id="WP_163677359.1">
    <property type="nucleotide sequence ID" value="NZ_JAAIYP010000034.1"/>
</dbReference>
<organism evidence="1 2">
    <name type="scientific">Magnetospirillum aberrantis SpK</name>
    <dbReference type="NCBI Taxonomy" id="908842"/>
    <lineage>
        <taxon>Bacteria</taxon>
        <taxon>Pseudomonadati</taxon>
        <taxon>Pseudomonadota</taxon>
        <taxon>Alphaproteobacteria</taxon>
        <taxon>Rhodospirillales</taxon>
        <taxon>Rhodospirillaceae</taxon>
        <taxon>Magnetospirillum</taxon>
    </lineage>
</organism>
<proteinExistence type="predicted"/>
<dbReference type="AlphaFoldDB" id="A0A7C9QTA6"/>
<evidence type="ECO:0000313" key="1">
    <source>
        <dbReference type="EMBL" id="NFV80004.1"/>
    </source>
</evidence>
<keyword evidence="2" id="KW-1185">Reference proteome</keyword>
<dbReference type="Proteomes" id="UP000480684">
    <property type="component" value="Unassembled WGS sequence"/>
</dbReference>